<proteinExistence type="predicted"/>
<sequence>MMLGRVTCLSPPPVLWFSTFRVTANESLECTDPVKREPHLPLPVTLTASVIKTPVRNNLRSAGAQARARSPVCPLS</sequence>
<name>A0A5B7K1R9_PORTR</name>
<organism evidence="1 2">
    <name type="scientific">Portunus trituberculatus</name>
    <name type="common">Swimming crab</name>
    <name type="synonym">Neptunus trituberculatus</name>
    <dbReference type="NCBI Taxonomy" id="210409"/>
    <lineage>
        <taxon>Eukaryota</taxon>
        <taxon>Metazoa</taxon>
        <taxon>Ecdysozoa</taxon>
        <taxon>Arthropoda</taxon>
        <taxon>Crustacea</taxon>
        <taxon>Multicrustacea</taxon>
        <taxon>Malacostraca</taxon>
        <taxon>Eumalacostraca</taxon>
        <taxon>Eucarida</taxon>
        <taxon>Decapoda</taxon>
        <taxon>Pleocyemata</taxon>
        <taxon>Brachyura</taxon>
        <taxon>Eubrachyura</taxon>
        <taxon>Portunoidea</taxon>
        <taxon>Portunidae</taxon>
        <taxon>Portuninae</taxon>
        <taxon>Portunus</taxon>
    </lineage>
</organism>
<reference evidence="1 2" key="1">
    <citation type="submission" date="2019-05" db="EMBL/GenBank/DDBJ databases">
        <title>Another draft genome of Portunus trituberculatus and its Hox gene families provides insights of decapod evolution.</title>
        <authorList>
            <person name="Jeong J.-H."/>
            <person name="Song I."/>
            <person name="Kim S."/>
            <person name="Choi T."/>
            <person name="Kim D."/>
            <person name="Ryu S."/>
            <person name="Kim W."/>
        </authorList>
    </citation>
    <scope>NUCLEOTIDE SEQUENCE [LARGE SCALE GENOMIC DNA]</scope>
    <source>
        <tissue evidence="1">Muscle</tissue>
    </source>
</reference>
<keyword evidence="2" id="KW-1185">Reference proteome</keyword>
<gene>
    <name evidence="1" type="ORF">E2C01_096043</name>
</gene>
<accession>A0A5B7K1R9</accession>
<comment type="caution">
    <text evidence="1">The sequence shown here is derived from an EMBL/GenBank/DDBJ whole genome shotgun (WGS) entry which is preliminary data.</text>
</comment>
<dbReference type="Proteomes" id="UP000324222">
    <property type="component" value="Unassembled WGS sequence"/>
</dbReference>
<evidence type="ECO:0000313" key="2">
    <source>
        <dbReference type="Proteomes" id="UP000324222"/>
    </source>
</evidence>
<protein>
    <submittedName>
        <fullName evidence="1">Uncharacterized protein</fullName>
    </submittedName>
</protein>
<dbReference type="AlphaFoldDB" id="A0A5B7K1R9"/>
<dbReference type="EMBL" id="VSRR010123486">
    <property type="protein sequence ID" value="MPD00564.1"/>
    <property type="molecule type" value="Genomic_DNA"/>
</dbReference>
<evidence type="ECO:0000313" key="1">
    <source>
        <dbReference type="EMBL" id="MPD00564.1"/>
    </source>
</evidence>